<dbReference type="EMBL" id="JBHTBY010000017">
    <property type="protein sequence ID" value="MFC7322769.1"/>
    <property type="molecule type" value="Genomic_DNA"/>
</dbReference>
<accession>A0ABW2K9I4</accession>
<keyword evidence="1" id="KW-1277">Toxin-antitoxin system</keyword>
<keyword evidence="3" id="KW-0378">Hydrolase</keyword>
<gene>
    <name evidence="5" type="ORF">ACFQMN_18040</name>
</gene>
<evidence type="ECO:0000313" key="6">
    <source>
        <dbReference type="Proteomes" id="UP001596494"/>
    </source>
</evidence>
<protein>
    <submittedName>
        <fullName evidence="5">DUF86 domain-containing protein</fullName>
    </submittedName>
</protein>
<proteinExistence type="inferred from homology"/>
<evidence type="ECO:0000256" key="4">
    <source>
        <dbReference type="ARBA" id="ARBA00024207"/>
    </source>
</evidence>
<comment type="similarity">
    <text evidence="4">Belongs to the HepT RNase toxin family.</text>
</comment>
<dbReference type="InterPro" id="IPR008201">
    <property type="entry name" value="HepT-like"/>
</dbReference>
<sequence length="122" mass="13997">MERCIQKVYIVYDDDPDHLLDSVKQDSIVLNIQRACKAAIDLSIHINAEYHFGVPQTYKDSFDILFDKGIINDSMKVKVKNIEGFRHLASEDCKKINLNKLKVTIEKDLGDLSLLGKQILNY</sequence>
<name>A0ABW2K9I4_9BACI</name>
<evidence type="ECO:0000256" key="3">
    <source>
        <dbReference type="ARBA" id="ARBA00022801"/>
    </source>
</evidence>
<dbReference type="Gene3D" id="1.20.120.580">
    <property type="entry name" value="bsu32300-like"/>
    <property type="match status" value="1"/>
</dbReference>
<keyword evidence="6" id="KW-1185">Reference proteome</keyword>
<keyword evidence="2" id="KW-0540">Nuclease</keyword>
<dbReference type="NCBIfam" id="NF047751">
    <property type="entry name" value="HepT_toxin"/>
    <property type="match status" value="1"/>
</dbReference>
<evidence type="ECO:0000313" key="5">
    <source>
        <dbReference type="EMBL" id="MFC7322769.1"/>
    </source>
</evidence>
<comment type="caution">
    <text evidence="5">The sequence shown here is derived from an EMBL/GenBank/DDBJ whole genome shotgun (WGS) entry which is preliminary data.</text>
</comment>
<dbReference type="Pfam" id="PF01934">
    <property type="entry name" value="HepT-like"/>
    <property type="match status" value="1"/>
</dbReference>
<dbReference type="Proteomes" id="UP001596494">
    <property type="component" value="Unassembled WGS sequence"/>
</dbReference>
<evidence type="ECO:0000256" key="2">
    <source>
        <dbReference type="ARBA" id="ARBA00022722"/>
    </source>
</evidence>
<dbReference type="InterPro" id="IPR037038">
    <property type="entry name" value="HepT-like_sf"/>
</dbReference>
<reference evidence="6" key="1">
    <citation type="journal article" date="2019" name="Int. J. Syst. Evol. Microbiol.">
        <title>The Global Catalogue of Microorganisms (GCM) 10K type strain sequencing project: providing services to taxonomists for standard genome sequencing and annotation.</title>
        <authorList>
            <consortium name="The Broad Institute Genomics Platform"/>
            <consortium name="The Broad Institute Genome Sequencing Center for Infectious Disease"/>
            <person name="Wu L."/>
            <person name="Ma J."/>
        </authorList>
    </citation>
    <scope>NUCLEOTIDE SEQUENCE [LARGE SCALE GENOMIC DNA]</scope>
    <source>
        <strain evidence="6">CCUG 73951</strain>
    </source>
</reference>
<evidence type="ECO:0000256" key="1">
    <source>
        <dbReference type="ARBA" id="ARBA00022649"/>
    </source>
</evidence>
<dbReference type="RefSeq" id="WP_289215133.1">
    <property type="nucleotide sequence ID" value="NZ_JAPVRC010000002.1"/>
</dbReference>
<organism evidence="5 6">
    <name type="scientific">Halobacillus campisalis</name>
    <dbReference type="NCBI Taxonomy" id="435909"/>
    <lineage>
        <taxon>Bacteria</taxon>
        <taxon>Bacillati</taxon>
        <taxon>Bacillota</taxon>
        <taxon>Bacilli</taxon>
        <taxon>Bacillales</taxon>
        <taxon>Bacillaceae</taxon>
        <taxon>Halobacillus</taxon>
    </lineage>
</organism>